<dbReference type="Pfam" id="PF07878">
    <property type="entry name" value="RHH_5"/>
    <property type="match status" value="1"/>
</dbReference>
<evidence type="ECO:0000313" key="2">
    <source>
        <dbReference type="EMBL" id="AEJ19934.1"/>
    </source>
</evidence>
<proteinExistence type="predicted"/>
<dbReference type="OrthoDB" id="361773at2"/>
<dbReference type="HOGENOM" id="CLU_163303_1_0_12"/>
<evidence type="ECO:0000259" key="1">
    <source>
        <dbReference type="Pfam" id="PF07878"/>
    </source>
</evidence>
<dbReference type="STRING" id="744872.Spica_1792"/>
<dbReference type="eggNOG" id="ENOG5033CAH">
    <property type="taxonomic scope" value="Bacteria"/>
</dbReference>
<protein>
    <recommendedName>
        <fullName evidence="1">CopG-like ribbon-helix-helix domain-containing protein</fullName>
    </recommendedName>
</protein>
<feature type="domain" description="CopG-like ribbon-helix-helix" evidence="1">
    <location>
        <begin position="10"/>
        <end position="42"/>
    </location>
</feature>
<dbReference type="InterPro" id="IPR010985">
    <property type="entry name" value="Ribbon_hlx_hlx"/>
</dbReference>
<gene>
    <name evidence="2" type="ordered locus">Spica_1792</name>
</gene>
<reference evidence="3" key="1">
    <citation type="journal article" date="2013" name="Stand. Genomic Sci.">
        <title>Genome sequence of the thermophilic fresh-water bacterium Spirochaeta caldaria type strain (H1(T)), reclassification of Spirochaeta caldaria, Spirochaeta stenostrepta, and Spirochaeta zuelzerae in the genus Treponema as Treponema caldaria comb. nov., Treponema stenostrepta comb. nov., and Treponema zuelzerae comb. nov., and emendation of the genus Treponema.</title>
        <authorList>
            <person name="Abt B."/>
            <person name="Goker M."/>
            <person name="Scheuner C."/>
            <person name="Han C."/>
            <person name="Lu M."/>
            <person name="Misra M."/>
            <person name="Lapidus A."/>
            <person name="Nolan M."/>
            <person name="Lucas S."/>
            <person name="Hammon N."/>
            <person name="Deshpande S."/>
            <person name="Cheng J.F."/>
            <person name="Tapia R."/>
            <person name="Goodwin L.A."/>
            <person name="Pitluck S."/>
            <person name="Liolios K."/>
            <person name="Pagani I."/>
            <person name="Ivanova N."/>
            <person name="Mavromatis K."/>
            <person name="Mikhailova N."/>
            <person name="Huntemann M."/>
            <person name="Pati A."/>
            <person name="Chen A."/>
            <person name="Palaniappan K."/>
            <person name="Land M."/>
            <person name="Hauser L."/>
            <person name="Jeffries C.D."/>
            <person name="Rohde M."/>
            <person name="Spring S."/>
            <person name="Gronow S."/>
            <person name="Detter J.C."/>
            <person name="Bristow J."/>
            <person name="Eisen J.A."/>
            <person name="Markowitz V."/>
            <person name="Hugenholtz P."/>
            <person name="Kyrpides N.C."/>
            <person name="Woyke T."/>
            <person name="Klenk H.P."/>
        </authorList>
    </citation>
    <scope>NUCLEOTIDE SEQUENCE</scope>
    <source>
        <strain evidence="3">ATCC 51460 / DSM 7334 / H1</strain>
    </source>
</reference>
<dbReference type="AlphaFoldDB" id="F8F326"/>
<dbReference type="RefSeq" id="WP_013969225.1">
    <property type="nucleotide sequence ID" value="NC_015732.1"/>
</dbReference>
<dbReference type="Proteomes" id="UP000000503">
    <property type="component" value="Chromosome"/>
</dbReference>
<dbReference type="KEGG" id="scd:Spica_1792"/>
<dbReference type="EMBL" id="CP002868">
    <property type="protein sequence ID" value="AEJ19934.1"/>
    <property type="molecule type" value="Genomic_DNA"/>
</dbReference>
<dbReference type="SUPFAM" id="SSF47598">
    <property type="entry name" value="Ribbon-helix-helix"/>
    <property type="match status" value="1"/>
</dbReference>
<name>F8F326_GRAC1</name>
<organism evidence="2 3">
    <name type="scientific">Gracilinema caldarium (strain ATCC 51460 / DSM 7334 / H1)</name>
    <name type="common">Treponema caldarium</name>
    <dbReference type="NCBI Taxonomy" id="744872"/>
    <lineage>
        <taxon>Bacteria</taxon>
        <taxon>Pseudomonadati</taxon>
        <taxon>Spirochaetota</taxon>
        <taxon>Spirochaetia</taxon>
        <taxon>Spirochaetales</taxon>
        <taxon>Breznakiellaceae</taxon>
        <taxon>Gracilinema</taxon>
    </lineage>
</organism>
<evidence type="ECO:0000313" key="3">
    <source>
        <dbReference type="Proteomes" id="UP000000503"/>
    </source>
</evidence>
<dbReference type="InterPro" id="IPR012869">
    <property type="entry name" value="RHH_5"/>
</dbReference>
<sequence>MPLLQVRDCPEDIYKKISIWAKKQNRTIAQQVISILEKGLQLEQPNIERRKALLDRIKAREINKEVNSIDDVALIREDRNR</sequence>
<keyword evidence="3" id="KW-1185">Reference proteome</keyword>
<dbReference type="GO" id="GO:0006355">
    <property type="term" value="P:regulation of DNA-templated transcription"/>
    <property type="evidence" value="ECO:0007669"/>
    <property type="project" value="InterPro"/>
</dbReference>
<accession>F8F326</accession>